<organism evidence="4 5">
    <name type="scientific">Dibothriocephalus latus</name>
    <name type="common">Fish tapeworm</name>
    <name type="synonym">Diphyllobothrium latum</name>
    <dbReference type="NCBI Taxonomy" id="60516"/>
    <lineage>
        <taxon>Eukaryota</taxon>
        <taxon>Metazoa</taxon>
        <taxon>Spiralia</taxon>
        <taxon>Lophotrochozoa</taxon>
        <taxon>Platyhelminthes</taxon>
        <taxon>Cestoda</taxon>
        <taxon>Eucestoda</taxon>
        <taxon>Diphyllobothriidea</taxon>
        <taxon>Diphyllobothriidae</taxon>
        <taxon>Dibothriocephalus</taxon>
    </lineage>
</organism>
<comment type="caution">
    <text evidence="2">Lacks conserved residue(s) required for the propagation of feature annotation.</text>
</comment>
<dbReference type="InterPro" id="IPR001791">
    <property type="entry name" value="Laminin_G"/>
</dbReference>
<evidence type="ECO:0000313" key="5">
    <source>
        <dbReference type="Proteomes" id="UP000281553"/>
    </source>
</evidence>
<gene>
    <name evidence="4" type="ORF">DILT_LOCUS5984</name>
</gene>
<dbReference type="PROSITE" id="PS01186">
    <property type="entry name" value="EGF_2"/>
    <property type="match status" value="1"/>
</dbReference>
<accession>A0A3P7LHJ3</accession>
<feature type="disulfide bond" evidence="2">
    <location>
        <begin position="58"/>
        <end position="67"/>
    </location>
</feature>
<evidence type="ECO:0000313" key="4">
    <source>
        <dbReference type="EMBL" id="VDN10153.1"/>
    </source>
</evidence>
<keyword evidence="2" id="KW-0245">EGF-like domain</keyword>
<feature type="domain" description="EGF-like" evidence="3">
    <location>
        <begin position="31"/>
        <end position="68"/>
    </location>
</feature>
<dbReference type="CDD" id="cd00053">
    <property type="entry name" value="EGF"/>
    <property type="match status" value="1"/>
</dbReference>
<protein>
    <recommendedName>
        <fullName evidence="3">EGF-like domain-containing protein</fullName>
    </recommendedName>
</protein>
<dbReference type="Pfam" id="PF00008">
    <property type="entry name" value="EGF"/>
    <property type="match status" value="1"/>
</dbReference>
<dbReference type="OrthoDB" id="10014052at2759"/>
<dbReference type="SUPFAM" id="SSF49899">
    <property type="entry name" value="Concanavalin A-like lectins/glucanases"/>
    <property type="match status" value="1"/>
</dbReference>
<dbReference type="CDD" id="cd00110">
    <property type="entry name" value="LamG"/>
    <property type="match status" value="1"/>
</dbReference>
<dbReference type="PROSITE" id="PS00022">
    <property type="entry name" value="EGF_1"/>
    <property type="match status" value="1"/>
</dbReference>
<keyword evidence="5" id="KW-1185">Reference proteome</keyword>
<evidence type="ECO:0000256" key="2">
    <source>
        <dbReference type="PROSITE-ProRule" id="PRU00076"/>
    </source>
</evidence>
<dbReference type="AlphaFoldDB" id="A0A3P7LHJ3"/>
<dbReference type="EMBL" id="UYRU01048573">
    <property type="protein sequence ID" value="VDN10153.1"/>
    <property type="molecule type" value="Genomic_DNA"/>
</dbReference>
<proteinExistence type="predicted"/>
<dbReference type="Proteomes" id="UP000281553">
    <property type="component" value="Unassembled WGS sequence"/>
</dbReference>
<evidence type="ECO:0000256" key="1">
    <source>
        <dbReference type="ARBA" id="ARBA00023157"/>
    </source>
</evidence>
<sequence length="189" mass="20646">MEVEYEVPGGSEGIDSNAADPMAVLTESGAEDGDCRKHGCRHEGICRPNRDGQYSCLCHIGYSGLDCQNLMGMTLDSFIGCLDEIYLNGKLLDPRREKFVGDAVDGYGVQLTPKIPEFYGNSHLAFWGIKATSMTDTLFQIVFLPRGSTGLLAYSGYSFDRRGDFFMVALVDGKVLVSFDLGTGPAFLR</sequence>
<dbReference type="Gene3D" id="2.60.120.200">
    <property type="match status" value="1"/>
</dbReference>
<dbReference type="SMART" id="SM00181">
    <property type="entry name" value="EGF"/>
    <property type="match status" value="1"/>
</dbReference>
<dbReference type="InterPro" id="IPR013320">
    <property type="entry name" value="ConA-like_dom_sf"/>
</dbReference>
<name>A0A3P7LHJ3_DIBLA</name>
<dbReference type="Pfam" id="PF00054">
    <property type="entry name" value="Laminin_G_1"/>
    <property type="match status" value="1"/>
</dbReference>
<keyword evidence="1 2" id="KW-1015">Disulfide bond</keyword>
<reference evidence="4 5" key="1">
    <citation type="submission" date="2018-11" db="EMBL/GenBank/DDBJ databases">
        <authorList>
            <consortium name="Pathogen Informatics"/>
        </authorList>
    </citation>
    <scope>NUCLEOTIDE SEQUENCE [LARGE SCALE GENOMIC DNA]</scope>
</reference>
<evidence type="ECO:0000259" key="3">
    <source>
        <dbReference type="PROSITE" id="PS50026"/>
    </source>
</evidence>
<dbReference type="InterPro" id="IPR000742">
    <property type="entry name" value="EGF"/>
</dbReference>
<dbReference type="Gene3D" id="2.10.25.10">
    <property type="entry name" value="Laminin"/>
    <property type="match status" value="1"/>
</dbReference>
<dbReference type="PROSITE" id="PS50026">
    <property type="entry name" value="EGF_3"/>
    <property type="match status" value="1"/>
</dbReference>